<sequence length="379" mass="41194">MALESSTTATTETPPTAATPTTLDSPSTQPSPAQTRRLPQWRDAVAGAGAGALSRTVMAPLERLKIMRQLRSTTTTTLSKSTSSWQLLWHVYQTQGVFSFWRGNTPAVLRVAGTASINFTCLAYYKQTLVGPLLAASIFPSTSSSPNQERTRQFLGSLVAGGLAGATSTTIMYPLEFARTRLAMDMGRDDNRRSSTTTTTTTSTNHTHQRRQYRGMWDVVRQISASPDGPLGLYKGYGIALVGGIFYRVLYLGGYDAVKNDYAATYARRGEALSLGERFVMAQGIALTAGTLSYPLDSIRRRLMMQAGQSPPPQQPQHALAGTIRPRGVPHYRNAWHCIQHIWATEGVSGFFLGLGPNVLRSLGGALVLVAYDSIRTLL</sequence>
<dbReference type="GO" id="GO:0005471">
    <property type="term" value="F:ATP:ADP antiporter activity"/>
    <property type="evidence" value="ECO:0007669"/>
    <property type="project" value="UniProtKB-UniRule"/>
</dbReference>
<gene>
    <name evidence="18" type="ORF">APAL1065_LOCUS3851</name>
</gene>
<keyword evidence="5" id="KW-0050">Antiport</keyword>
<dbReference type="PRINTS" id="PR00927">
    <property type="entry name" value="ADPTRNSLCASE"/>
</dbReference>
<feature type="compositionally biased region" description="Low complexity" evidence="17">
    <location>
        <begin position="1"/>
        <end position="28"/>
    </location>
</feature>
<evidence type="ECO:0000256" key="15">
    <source>
        <dbReference type="RuleBase" id="RU000488"/>
    </source>
</evidence>
<evidence type="ECO:0000256" key="14">
    <source>
        <dbReference type="PROSITE-ProRule" id="PRU00282"/>
    </source>
</evidence>
<dbReference type="SUPFAM" id="SSF103506">
    <property type="entry name" value="Mitochondrial carrier"/>
    <property type="match status" value="1"/>
</dbReference>
<evidence type="ECO:0000256" key="4">
    <source>
        <dbReference type="ARBA" id="ARBA00022448"/>
    </source>
</evidence>
<dbReference type="GO" id="GO:1990544">
    <property type="term" value="P:mitochondrial ATP transmembrane transport"/>
    <property type="evidence" value="ECO:0007669"/>
    <property type="project" value="InterPro"/>
</dbReference>
<evidence type="ECO:0000256" key="5">
    <source>
        <dbReference type="ARBA" id="ARBA00022449"/>
    </source>
</evidence>
<dbReference type="GO" id="GO:0005743">
    <property type="term" value="C:mitochondrial inner membrane"/>
    <property type="evidence" value="ECO:0007669"/>
    <property type="project" value="UniProtKB-SubCell"/>
</dbReference>
<keyword evidence="11 14" id="KW-0472">Membrane</keyword>
<comment type="function">
    <text evidence="13">ADP:ATP antiporter that mediates import of ADP into the mitochondrial matrix for ATP synthesis, and export of ATP out to fuel the cell. Cycles between the cytoplasmic-open state (c-state) and the matrix-open state (m-state): operates by the alternating access mechanism with a single substrate-binding site intermittently exposed to either the cytosolic (c-state) or matrix (m-state) side of the inner mitochondrial membrane.</text>
</comment>
<comment type="subunit">
    <text evidence="3 16">Monomer.</text>
</comment>
<feature type="repeat" description="Solcar" evidence="14">
    <location>
        <begin position="152"/>
        <end position="261"/>
    </location>
</feature>
<keyword evidence="10" id="KW-0496">Mitochondrion</keyword>
<evidence type="ECO:0000256" key="11">
    <source>
        <dbReference type="ARBA" id="ARBA00023136"/>
    </source>
</evidence>
<dbReference type="EMBL" id="HBHT01005822">
    <property type="protein sequence ID" value="CAD9947710.1"/>
    <property type="molecule type" value="Transcribed_RNA"/>
</dbReference>
<feature type="repeat" description="Solcar" evidence="14">
    <location>
        <begin position="38"/>
        <end position="128"/>
    </location>
</feature>
<dbReference type="PRINTS" id="PR00926">
    <property type="entry name" value="MITOCARRIER"/>
</dbReference>
<dbReference type="PANTHER" id="PTHR45635">
    <property type="entry name" value="ADP,ATP CARRIER PROTEIN 1-RELATED-RELATED"/>
    <property type="match status" value="1"/>
</dbReference>
<evidence type="ECO:0000256" key="9">
    <source>
        <dbReference type="ARBA" id="ARBA00022989"/>
    </source>
</evidence>
<evidence type="ECO:0000256" key="7">
    <source>
        <dbReference type="ARBA" id="ARBA00022737"/>
    </source>
</evidence>
<evidence type="ECO:0000256" key="8">
    <source>
        <dbReference type="ARBA" id="ARBA00022792"/>
    </source>
</evidence>
<comment type="similarity">
    <text evidence="2 15">Belongs to the mitochondrial carrier (TC 2.A.29) family.</text>
</comment>
<evidence type="ECO:0000256" key="2">
    <source>
        <dbReference type="ARBA" id="ARBA00006375"/>
    </source>
</evidence>
<comment type="subcellular location">
    <subcellularLocation>
        <location evidence="16">Membrane</location>
        <topology evidence="16">Multi-pass membrane protein</topology>
    </subcellularLocation>
    <subcellularLocation>
        <location evidence="1">Mitochondrion inner membrane</location>
        <topology evidence="1">Multi-pass membrane protein</topology>
    </subcellularLocation>
</comment>
<dbReference type="InterPro" id="IPR018108">
    <property type="entry name" value="MCP_transmembrane"/>
</dbReference>
<name>A0A7S2Y389_9STRA</name>
<keyword evidence="6 14" id="KW-0812">Transmembrane</keyword>
<evidence type="ECO:0000256" key="13">
    <source>
        <dbReference type="ARBA" id="ARBA00045250"/>
    </source>
</evidence>
<evidence type="ECO:0000256" key="12">
    <source>
        <dbReference type="ARBA" id="ARBA00024143"/>
    </source>
</evidence>
<evidence type="ECO:0000256" key="17">
    <source>
        <dbReference type="SAM" id="MobiDB-lite"/>
    </source>
</evidence>
<keyword evidence="4 15" id="KW-0813">Transport</keyword>
<dbReference type="InterPro" id="IPR002067">
    <property type="entry name" value="MCP"/>
</dbReference>
<dbReference type="GO" id="GO:0140021">
    <property type="term" value="P:mitochondrial ADP transmembrane transport"/>
    <property type="evidence" value="ECO:0007669"/>
    <property type="project" value="InterPro"/>
</dbReference>
<comment type="function">
    <text evidence="16">Catalyzes the exchange of ADP and ATP across the membrane.</text>
</comment>
<evidence type="ECO:0000256" key="1">
    <source>
        <dbReference type="ARBA" id="ARBA00004448"/>
    </source>
</evidence>
<protein>
    <recommendedName>
        <fullName evidence="16">ADP/ATP translocase</fullName>
    </recommendedName>
    <alternativeName>
        <fullName evidence="16">ADP,ATP carrier protein</fullName>
    </alternativeName>
</protein>
<comment type="catalytic activity">
    <reaction evidence="12">
        <text>ADP(in) + ATP(out) = ADP(out) + ATP(in)</text>
        <dbReference type="Rhea" id="RHEA:34999"/>
        <dbReference type="ChEBI" id="CHEBI:30616"/>
        <dbReference type="ChEBI" id="CHEBI:456216"/>
    </reaction>
    <physiologicalReaction direction="left-to-right" evidence="12">
        <dbReference type="Rhea" id="RHEA:35000"/>
    </physiologicalReaction>
</comment>
<keyword evidence="8" id="KW-0999">Mitochondrion inner membrane</keyword>
<dbReference type="Gene3D" id="1.50.40.10">
    <property type="entry name" value="Mitochondrial carrier domain"/>
    <property type="match status" value="1"/>
</dbReference>
<evidence type="ECO:0000256" key="3">
    <source>
        <dbReference type="ARBA" id="ARBA00011245"/>
    </source>
</evidence>
<dbReference type="InterPro" id="IPR002113">
    <property type="entry name" value="ADT_euk_type"/>
</dbReference>
<dbReference type="Pfam" id="PF00153">
    <property type="entry name" value="Mito_carr"/>
    <property type="match status" value="3"/>
</dbReference>
<feature type="region of interest" description="Disordered" evidence="17">
    <location>
        <begin position="188"/>
        <end position="211"/>
    </location>
</feature>
<dbReference type="PANTHER" id="PTHR45635:SF14">
    <property type="entry name" value="ADP_ATP TRANSLOCASE"/>
    <property type="match status" value="1"/>
</dbReference>
<evidence type="ECO:0000313" key="18">
    <source>
        <dbReference type="EMBL" id="CAD9947710.1"/>
    </source>
</evidence>
<evidence type="ECO:0000256" key="10">
    <source>
        <dbReference type="ARBA" id="ARBA00023128"/>
    </source>
</evidence>
<feature type="region of interest" description="Disordered" evidence="17">
    <location>
        <begin position="1"/>
        <end position="40"/>
    </location>
</feature>
<evidence type="ECO:0000256" key="6">
    <source>
        <dbReference type="ARBA" id="ARBA00022692"/>
    </source>
</evidence>
<evidence type="ECO:0000256" key="16">
    <source>
        <dbReference type="RuleBase" id="RU368008"/>
    </source>
</evidence>
<keyword evidence="9" id="KW-1133">Transmembrane helix</keyword>
<dbReference type="InterPro" id="IPR023395">
    <property type="entry name" value="MCP_dom_sf"/>
</dbReference>
<proteinExistence type="inferred from homology"/>
<organism evidence="18">
    <name type="scientific">Entomoneis paludosa</name>
    <dbReference type="NCBI Taxonomy" id="265537"/>
    <lineage>
        <taxon>Eukaryota</taxon>
        <taxon>Sar</taxon>
        <taxon>Stramenopiles</taxon>
        <taxon>Ochrophyta</taxon>
        <taxon>Bacillariophyta</taxon>
        <taxon>Bacillariophyceae</taxon>
        <taxon>Bacillariophycidae</taxon>
        <taxon>Entomoneidaceae</taxon>
        <taxon>Entomoneis</taxon>
    </lineage>
</organism>
<dbReference type="AlphaFoldDB" id="A0A7S2Y389"/>
<accession>A0A7S2Y389</accession>
<reference evidence="18" key="1">
    <citation type="submission" date="2021-01" db="EMBL/GenBank/DDBJ databases">
        <authorList>
            <person name="Corre E."/>
            <person name="Pelletier E."/>
            <person name="Niang G."/>
            <person name="Scheremetjew M."/>
            <person name="Finn R."/>
            <person name="Kale V."/>
            <person name="Holt S."/>
            <person name="Cochrane G."/>
            <person name="Meng A."/>
            <person name="Brown T."/>
            <person name="Cohen L."/>
        </authorList>
    </citation>
    <scope>NUCLEOTIDE SEQUENCE</scope>
    <source>
        <strain evidence="18">CCMP125</strain>
    </source>
</reference>
<keyword evidence="7" id="KW-0677">Repeat</keyword>
<feature type="repeat" description="Solcar" evidence="14">
    <location>
        <begin position="277"/>
        <end position="378"/>
    </location>
</feature>
<dbReference type="PROSITE" id="PS50920">
    <property type="entry name" value="SOLCAR"/>
    <property type="match status" value="3"/>
</dbReference>
<feature type="compositionally biased region" description="Low complexity" evidence="17">
    <location>
        <begin position="194"/>
        <end position="206"/>
    </location>
</feature>